<comment type="caution">
    <text evidence="1">The sequence shown here is derived from an EMBL/GenBank/DDBJ whole genome shotgun (WGS) entry which is preliminary data.</text>
</comment>
<gene>
    <name evidence="1" type="ORF">pdam_00000004</name>
</gene>
<evidence type="ECO:0000313" key="1">
    <source>
        <dbReference type="EMBL" id="RMX58269.1"/>
    </source>
</evidence>
<proteinExistence type="predicted"/>
<organism evidence="1 2">
    <name type="scientific">Pocillopora damicornis</name>
    <name type="common">Cauliflower coral</name>
    <name type="synonym">Millepora damicornis</name>
    <dbReference type="NCBI Taxonomy" id="46731"/>
    <lineage>
        <taxon>Eukaryota</taxon>
        <taxon>Metazoa</taxon>
        <taxon>Cnidaria</taxon>
        <taxon>Anthozoa</taxon>
        <taxon>Hexacorallia</taxon>
        <taxon>Scleractinia</taxon>
        <taxon>Astrocoeniina</taxon>
        <taxon>Pocilloporidae</taxon>
        <taxon>Pocillopora</taxon>
    </lineage>
</organism>
<protein>
    <submittedName>
        <fullName evidence="1">Uncharacterized protein</fullName>
    </submittedName>
</protein>
<name>A0A3M6UXG1_POCDA</name>
<reference evidence="1 2" key="1">
    <citation type="journal article" date="2018" name="Sci. Rep.">
        <title>Comparative analysis of the Pocillopora damicornis genome highlights role of immune system in coral evolution.</title>
        <authorList>
            <person name="Cunning R."/>
            <person name="Bay R.A."/>
            <person name="Gillette P."/>
            <person name="Baker A.C."/>
            <person name="Traylor-Knowles N."/>
        </authorList>
    </citation>
    <scope>NUCLEOTIDE SEQUENCE [LARGE SCALE GENOMIC DNA]</scope>
    <source>
        <strain evidence="1">RSMAS</strain>
        <tissue evidence="1">Whole animal</tissue>
    </source>
</reference>
<dbReference type="EMBL" id="RCHS01000537">
    <property type="protein sequence ID" value="RMX58269.1"/>
    <property type="molecule type" value="Genomic_DNA"/>
</dbReference>
<sequence length="187" mass="21151">MNDRFVSAPPQSPPYYSGGTELDIFDTQDSRAGEASNPCSLVCYRLVPNHFFALLKMAGSYYILDGKRDHFSTNLLVKVGLTVLKWNRKKGYFGTDLYPSPLKALIKNFSIFTAEWARIYGNIVGTVITVTSFFVMPRAIFSLGIYFSQTQVAFTRELPGNSTHPVTLLFQKRQSPFKRTVNESRLL</sequence>
<dbReference type="AlphaFoldDB" id="A0A3M6UXG1"/>
<dbReference type="Proteomes" id="UP000275408">
    <property type="component" value="Unassembled WGS sequence"/>
</dbReference>
<accession>A0A3M6UXG1</accession>
<keyword evidence="2" id="KW-1185">Reference proteome</keyword>
<evidence type="ECO:0000313" key="2">
    <source>
        <dbReference type="Proteomes" id="UP000275408"/>
    </source>
</evidence>